<dbReference type="InterPro" id="IPR015943">
    <property type="entry name" value="WD40/YVTN_repeat-like_dom_sf"/>
</dbReference>
<dbReference type="KEGG" id="mprt:ET475_07020"/>
<dbReference type="EMBL" id="CP035494">
    <property type="protein sequence ID" value="QAY59764.1"/>
    <property type="molecule type" value="Genomic_DNA"/>
</dbReference>
<evidence type="ECO:0000313" key="3">
    <source>
        <dbReference type="Proteomes" id="UP000293995"/>
    </source>
</evidence>
<name>A0A4P6ECI2_9MICO</name>
<dbReference type="OrthoDB" id="9790815at2"/>
<evidence type="ECO:0000313" key="2">
    <source>
        <dbReference type="EMBL" id="QAY59764.1"/>
    </source>
</evidence>
<accession>A0A4P6ECI2</accession>
<proteinExistence type="predicted"/>
<dbReference type="Gene3D" id="2.130.10.10">
    <property type="entry name" value="YVTN repeat-like/Quinoprotein amine dehydrogenase"/>
    <property type="match status" value="1"/>
</dbReference>
<dbReference type="AlphaFoldDB" id="A0A4P6ECI2"/>
<protein>
    <recommendedName>
        <fullName evidence="4">Lactonase family protein</fullName>
    </recommendedName>
</protein>
<dbReference type="Pfam" id="PF10282">
    <property type="entry name" value="Lactonase"/>
    <property type="match status" value="1"/>
</dbReference>
<reference evidence="2 3" key="1">
    <citation type="submission" date="2019-01" db="EMBL/GenBank/DDBJ databases">
        <title>Genome sequencing of strain DFW100M-13.</title>
        <authorList>
            <person name="Heo J."/>
            <person name="Kim S.-J."/>
            <person name="Kim J.-S."/>
            <person name="Hong S.-B."/>
            <person name="Kwon S.-W."/>
        </authorList>
    </citation>
    <scope>NUCLEOTIDE SEQUENCE [LARGE SCALE GENOMIC DNA]</scope>
    <source>
        <strain evidence="2 3">DFW100M-13</strain>
    </source>
</reference>
<sequence>MRFLTGGYTADMHGSATGIGVLVAGAADDALAGGPLAFTGDAAATGGSPSWIAAHPTRDVVYAALEANGAVQAFARTGEASFVRLGEPVAAGELTCHVAVAPDGGSLIAACWGDGRVVRMSLDAAGRPSSPVIAPPAADPYAEPDLRSLGAGGWGRWVSGRWVRWGSAMCVRWVVGRTRARMPRPSAFRAPTRRRSYQAVWWPPPTWGSISCGSGATPPMACGPSARSYCPAVADPGTCAGMSAGTCTWSQSSRARSSCSHPRRPARGGSSAARPWPRACSTMTRRPSLRHPATESSSMPACAARTPS</sequence>
<dbReference type="Proteomes" id="UP000293995">
    <property type="component" value="Chromosome"/>
</dbReference>
<gene>
    <name evidence="2" type="ORF">ET475_07020</name>
</gene>
<dbReference type="SUPFAM" id="SSF75011">
    <property type="entry name" value="3-carboxy-cis,cis-mucoante lactonizing enzyme"/>
    <property type="match status" value="1"/>
</dbReference>
<evidence type="ECO:0008006" key="4">
    <source>
        <dbReference type="Google" id="ProtNLM"/>
    </source>
</evidence>
<keyword evidence="3" id="KW-1185">Reference proteome</keyword>
<evidence type="ECO:0000256" key="1">
    <source>
        <dbReference type="SAM" id="MobiDB-lite"/>
    </source>
</evidence>
<feature type="region of interest" description="Disordered" evidence="1">
    <location>
        <begin position="253"/>
        <end position="308"/>
    </location>
</feature>
<organism evidence="2 3">
    <name type="scientific">Microbacterium protaetiae</name>
    <dbReference type="NCBI Taxonomy" id="2509458"/>
    <lineage>
        <taxon>Bacteria</taxon>
        <taxon>Bacillati</taxon>
        <taxon>Actinomycetota</taxon>
        <taxon>Actinomycetes</taxon>
        <taxon>Micrococcales</taxon>
        <taxon>Microbacteriaceae</taxon>
        <taxon>Microbacterium</taxon>
    </lineage>
</organism>
<dbReference type="InterPro" id="IPR019405">
    <property type="entry name" value="Lactonase_7-beta_prop"/>
</dbReference>